<dbReference type="AlphaFoldDB" id="A0A139BQ78"/>
<feature type="domain" description="VanZ-like" evidence="2">
    <location>
        <begin position="29"/>
        <end position="134"/>
    </location>
</feature>
<comment type="caution">
    <text evidence="3">The sequence shown here is derived from an EMBL/GenBank/DDBJ whole genome shotgun (WGS) entry which is preliminary data.</text>
</comment>
<reference evidence="3 4" key="1">
    <citation type="submission" date="2016-02" db="EMBL/GenBank/DDBJ databases">
        <authorList>
            <person name="Wen L."/>
            <person name="He K."/>
            <person name="Yang H."/>
        </authorList>
    </citation>
    <scope>NUCLEOTIDE SEQUENCE [LARGE SCALE GENOMIC DNA]</scope>
    <source>
        <strain evidence="3">ShG14-8</strain>
    </source>
</reference>
<accession>A0A139BQ78</accession>
<proteinExistence type="predicted"/>
<dbReference type="EMBL" id="LSLI01000100">
    <property type="protein sequence ID" value="KXS31088.1"/>
    <property type="molecule type" value="Genomic_DNA"/>
</dbReference>
<dbReference type="Proteomes" id="UP000070578">
    <property type="component" value="Unassembled WGS sequence"/>
</dbReference>
<feature type="transmembrane region" description="Helical" evidence="1">
    <location>
        <begin position="289"/>
        <end position="309"/>
    </location>
</feature>
<keyword evidence="1" id="KW-0472">Membrane</keyword>
<protein>
    <submittedName>
        <fullName evidence="3">VanZ family protein</fullName>
    </submittedName>
</protein>
<keyword evidence="1" id="KW-1133">Transmembrane helix</keyword>
<evidence type="ECO:0000256" key="1">
    <source>
        <dbReference type="SAM" id="Phobius"/>
    </source>
</evidence>
<organism evidence="3 4">
    <name type="scientific">Candidatus Gallionella acididurans</name>
    <dbReference type="NCBI Taxonomy" id="1796491"/>
    <lineage>
        <taxon>Bacteria</taxon>
        <taxon>Pseudomonadati</taxon>
        <taxon>Pseudomonadota</taxon>
        <taxon>Betaproteobacteria</taxon>
        <taxon>Nitrosomonadales</taxon>
        <taxon>Gallionellaceae</taxon>
        <taxon>Gallionella</taxon>
    </lineage>
</organism>
<evidence type="ECO:0000259" key="2">
    <source>
        <dbReference type="Pfam" id="PF04892"/>
    </source>
</evidence>
<name>A0A139BQ78_9PROT</name>
<feature type="transmembrane region" description="Helical" evidence="1">
    <location>
        <begin position="233"/>
        <end position="255"/>
    </location>
</feature>
<feature type="transmembrane region" description="Helical" evidence="1">
    <location>
        <begin position="124"/>
        <end position="144"/>
    </location>
</feature>
<evidence type="ECO:0000313" key="3">
    <source>
        <dbReference type="EMBL" id="KXS31088.1"/>
    </source>
</evidence>
<feature type="transmembrane region" description="Helical" evidence="1">
    <location>
        <begin position="205"/>
        <end position="226"/>
    </location>
</feature>
<gene>
    <name evidence="3" type="ORF">AWT59_2791</name>
</gene>
<keyword evidence="1" id="KW-0812">Transmembrane</keyword>
<evidence type="ECO:0000313" key="4">
    <source>
        <dbReference type="Proteomes" id="UP000070578"/>
    </source>
</evidence>
<reference evidence="3 4" key="2">
    <citation type="submission" date="2016-03" db="EMBL/GenBank/DDBJ databases">
        <title>New uncultured bacterium of the family Gallionellaceae from acid mine drainage: description and reconstruction of genome based on metagenomic analysis of microbial community.</title>
        <authorList>
            <person name="Kadnikov V."/>
            <person name="Ivasenko D."/>
            <person name="Beletsky A."/>
            <person name="Mardanov A."/>
            <person name="Danilova E."/>
            <person name="Pimenov N."/>
            <person name="Karnachuk O."/>
            <person name="Ravin N."/>
        </authorList>
    </citation>
    <scope>NUCLEOTIDE SEQUENCE [LARGE SCALE GENOMIC DNA]</scope>
    <source>
        <strain evidence="3">ShG14-8</strain>
    </source>
</reference>
<feature type="transmembrane region" description="Helical" evidence="1">
    <location>
        <begin position="85"/>
        <end position="104"/>
    </location>
</feature>
<sequence>MIELSHTESRARLRTWLAVGYMLFIVYGSLSPFSGWRGQGLDFSEVLRAPFQLTYTGFDAVINLLAYLPFGFLVALALRARFGALPSVILGLCIGILLSASMEYLQMYLPSRTSSNLDLLNNSAGALIGSLLAVSMTSWTWFFSRLTRWRSQLFRHGHAMDFGLALIALWMFGQVNPSLPMLGNVFITEVAHHPFLPPPSARFDALESGAVMLNLLMLGILMLTLLREPRKIVATMLAVLMLEALAKFIAAALLLKSWALLLWLNSTAVLGMLLGVMLLLTILWLPRAVAIALGALVSISYFVIVNFLLDSSAPSAAMSIYHWHYGHLLNFNGLAQTITLVFPLLLLFHLWRIRKV</sequence>
<dbReference type="Pfam" id="PF04892">
    <property type="entry name" value="VanZ"/>
    <property type="match status" value="1"/>
</dbReference>
<feature type="transmembrane region" description="Helical" evidence="1">
    <location>
        <begin position="16"/>
        <end position="35"/>
    </location>
</feature>
<dbReference type="NCBIfam" id="NF037970">
    <property type="entry name" value="vanZ_1"/>
    <property type="match status" value="1"/>
</dbReference>
<feature type="transmembrane region" description="Helical" evidence="1">
    <location>
        <begin position="261"/>
        <end position="282"/>
    </location>
</feature>
<feature type="transmembrane region" description="Helical" evidence="1">
    <location>
        <begin position="55"/>
        <end position="78"/>
    </location>
</feature>
<dbReference type="InterPro" id="IPR006976">
    <property type="entry name" value="VanZ-like"/>
</dbReference>
<feature type="transmembrane region" description="Helical" evidence="1">
    <location>
        <begin position="329"/>
        <end position="351"/>
    </location>
</feature>